<sequence>MGGGCSTCNSSLDEVVLTYLVSNTRFSRNMVKSLWTRFQNLDNGKKGFLIPSDMMEISKFRANPLAERLIITIFYVDKSTIEPRNHSIKLEDIKVTFPHFVESFDWFHGSDEHPHMTMNKVRFLFNIFDIQGTGFIKIMQIYELLEILSHFSSTVEDKLWSISEENIYGYEAK</sequence>
<evidence type="ECO:0000256" key="11">
    <source>
        <dbReference type="ARBA" id="ARBA00023136"/>
    </source>
</evidence>
<gene>
    <name evidence="13" type="ORF">LSAA_12543</name>
</gene>
<protein>
    <submittedName>
        <fullName evidence="13">(salmon louse) hypothetical protein</fullName>
    </submittedName>
</protein>
<dbReference type="Proteomes" id="UP000675881">
    <property type="component" value="Chromosome 6"/>
</dbReference>
<dbReference type="OrthoDB" id="191686at2759"/>
<evidence type="ECO:0000313" key="13">
    <source>
        <dbReference type="EMBL" id="CAF2966391.1"/>
    </source>
</evidence>
<evidence type="ECO:0000256" key="6">
    <source>
        <dbReference type="ARBA" id="ARBA00022553"/>
    </source>
</evidence>
<keyword evidence="8" id="KW-0479">Metal-binding</keyword>
<evidence type="ECO:0000256" key="4">
    <source>
        <dbReference type="ARBA" id="ARBA00022475"/>
    </source>
</evidence>
<evidence type="ECO:0000256" key="9">
    <source>
        <dbReference type="ARBA" id="ARBA00022737"/>
    </source>
</evidence>
<accession>A0A7R8HAG1</accession>
<evidence type="ECO:0000256" key="8">
    <source>
        <dbReference type="ARBA" id="ARBA00022723"/>
    </source>
</evidence>
<comment type="subcellular location">
    <subcellularLocation>
        <location evidence="1">Cell membrane</location>
    </subcellularLocation>
    <subcellularLocation>
        <location evidence="2">Cytoplasm</location>
    </subcellularLocation>
</comment>
<evidence type="ECO:0000256" key="12">
    <source>
        <dbReference type="ARBA" id="ARBA00023288"/>
    </source>
</evidence>
<dbReference type="InterPro" id="IPR011992">
    <property type="entry name" value="EF-hand-dom_pair"/>
</dbReference>
<dbReference type="Gene3D" id="1.10.238.10">
    <property type="entry name" value="EF-hand"/>
    <property type="match status" value="1"/>
</dbReference>
<dbReference type="GO" id="GO:0005737">
    <property type="term" value="C:cytoplasm"/>
    <property type="evidence" value="ECO:0007669"/>
    <property type="project" value="UniProtKB-SubCell"/>
</dbReference>
<dbReference type="PANTHER" id="PTHR46002">
    <property type="entry name" value="EG:114D9.1 PROTEIN-RELATED"/>
    <property type="match status" value="1"/>
</dbReference>
<keyword evidence="6" id="KW-0597">Phosphoprotein</keyword>
<reference evidence="13" key="1">
    <citation type="submission" date="2021-02" db="EMBL/GenBank/DDBJ databases">
        <authorList>
            <person name="Bekaert M."/>
        </authorList>
    </citation>
    <scope>NUCLEOTIDE SEQUENCE</scope>
    <source>
        <strain evidence="13">IoA-00</strain>
    </source>
</reference>
<evidence type="ECO:0000256" key="2">
    <source>
        <dbReference type="ARBA" id="ARBA00004496"/>
    </source>
</evidence>
<keyword evidence="9" id="KW-0677">Repeat</keyword>
<evidence type="ECO:0000256" key="3">
    <source>
        <dbReference type="ARBA" id="ARBA00022448"/>
    </source>
</evidence>
<evidence type="ECO:0000313" key="14">
    <source>
        <dbReference type="Proteomes" id="UP000675881"/>
    </source>
</evidence>
<evidence type="ECO:0000256" key="1">
    <source>
        <dbReference type="ARBA" id="ARBA00004236"/>
    </source>
</evidence>
<keyword evidence="4" id="KW-1003">Cell membrane</keyword>
<name>A0A7R8HAG1_LEPSM</name>
<keyword evidence="10" id="KW-0106">Calcium</keyword>
<dbReference type="GO" id="GO:0046872">
    <property type="term" value="F:metal ion binding"/>
    <property type="evidence" value="ECO:0007669"/>
    <property type="project" value="UniProtKB-KW"/>
</dbReference>
<keyword evidence="7" id="KW-0519">Myristate</keyword>
<evidence type="ECO:0000256" key="5">
    <source>
        <dbReference type="ARBA" id="ARBA00022490"/>
    </source>
</evidence>
<evidence type="ECO:0000256" key="7">
    <source>
        <dbReference type="ARBA" id="ARBA00022707"/>
    </source>
</evidence>
<keyword evidence="14" id="KW-1185">Reference proteome</keyword>
<dbReference type="SUPFAM" id="SSF47473">
    <property type="entry name" value="EF-hand"/>
    <property type="match status" value="1"/>
</dbReference>
<organism evidence="13 14">
    <name type="scientific">Lepeophtheirus salmonis</name>
    <name type="common">Salmon louse</name>
    <name type="synonym">Caligus salmonis</name>
    <dbReference type="NCBI Taxonomy" id="72036"/>
    <lineage>
        <taxon>Eukaryota</taxon>
        <taxon>Metazoa</taxon>
        <taxon>Ecdysozoa</taxon>
        <taxon>Arthropoda</taxon>
        <taxon>Crustacea</taxon>
        <taxon>Multicrustacea</taxon>
        <taxon>Hexanauplia</taxon>
        <taxon>Copepoda</taxon>
        <taxon>Siphonostomatoida</taxon>
        <taxon>Caligidae</taxon>
        <taxon>Lepeophtheirus</taxon>
    </lineage>
</organism>
<dbReference type="GO" id="GO:0005886">
    <property type="term" value="C:plasma membrane"/>
    <property type="evidence" value="ECO:0007669"/>
    <property type="project" value="UniProtKB-SubCell"/>
</dbReference>
<proteinExistence type="predicted"/>
<dbReference type="InterPro" id="IPR051875">
    <property type="entry name" value="Calcineurin_B_homologous"/>
</dbReference>
<dbReference type="EMBL" id="HG994585">
    <property type="protein sequence ID" value="CAF2966391.1"/>
    <property type="molecule type" value="Genomic_DNA"/>
</dbReference>
<evidence type="ECO:0000256" key="10">
    <source>
        <dbReference type="ARBA" id="ARBA00022837"/>
    </source>
</evidence>
<dbReference type="AlphaFoldDB" id="A0A7R8HAG1"/>
<keyword evidence="11" id="KW-0472">Membrane</keyword>
<keyword evidence="12" id="KW-0449">Lipoprotein</keyword>
<keyword evidence="5" id="KW-0963">Cytoplasm</keyword>
<keyword evidence="3" id="KW-0813">Transport</keyword>